<dbReference type="InterPro" id="IPR027417">
    <property type="entry name" value="P-loop_NTPase"/>
</dbReference>
<proteinExistence type="predicted"/>
<dbReference type="Proteomes" id="UP000002224">
    <property type="component" value="Chromosome"/>
</dbReference>
<accession>A0AAI7ZVT6</accession>
<dbReference type="Pfam" id="PF18709">
    <property type="entry name" value="DLP_helical"/>
    <property type="match status" value="1"/>
</dbReference>
<organism evidence="3 4">
    <name type="scientific">Helicobacter pylori (strain 51)</name>
    <dbReference type="NCBI Taxonomy" id="290847"/>
    <lineage>
        <taxon>Bacteria</taxon>
        <taxon>Pseudomonadati</taxon>
        <taxon>Campylobacterota</taxon>
        <taxon>Epsilonproteobacteria</taxon>
        <taxon>Campylobacterales</taxon>
        <taxon>Helicobacteraceae</taxon>
        <taxon>Helicobacter</taxon>
    </lineage>
</organism>
<evidence type="ECO:0000313" key="4">
    <source>
        <dbReference type="Proteomes" id="UP000002224"/>
    </source>
</evidence>
<evidence type="ECO:0000259" key="2">
    <source>
        <dbReference type="Pfam" id="PF18709"/>
    </source>
</evidence>
<reference evidence="4" key="1">
    <citation type="submission" date="2004-08" db="EMBL/GenBank/DDBJ databases">
        <title>Genome sequence of Helicobacter pylori strain 51.</title>
        <authorList>
            <person name="Kim S."/>
            <person name="Lee W.K."/>
            <person name="Choi S.H."/>
            <person name="Kang S."/>
            <person name="Park H.S."/>
            <person name="Kim Y.S."/>
            <person name="Lee S.G."/>
            <person name="Byun E.Y."/>
            <person name="Jeong J.E."/>
            <person name="Park Y.H."/>
            <person name="Lee E.J."/>
            <person name="Kim J.S."/>
            <person name="Ryu B.D."/>
            <person name="Lee Y.S."/>
            <person name="Hahn Y."/>
            <person name="Yeom Y.I."/>
            <person name="Park S.G."/>
            <person name="Youn H.S."/>
            <person name="Ko G.H."/>
            <person name="Choi M.B."/>
            <person name="Park C.H."/>
            <person name="Lim J.Y."/>
            <person name="Bae D.W."/>
            <person name="Song J.Y."/>
            <person name="Park J.U."/>
            <person name="Kang H.L."/>
            <person name="Baik S.C."/>
            <person name="Cho M.J."/>
            <person name="Yoo H.S."/>
            <person name="Rhee K.H."/>
        </authorList>
    </citation>
    <scope>NUCLEOTIDE SEQUENCE [LARGE SCALE GENOMIC DNA]</scope>
    <source>
        <strain evidence="4">51</strain>
    </source>
</reference>
<name>A0AAI7ZVT6_HELP1</name>
<evidence type="ECO:0000256" key="1">
    <source>
        <dbReference type="SAM" id="Coils"/>
    </source>
</evidence>
<dbReference type="InterPro" id="IPR040576">
    <property type="entry name" value="DLP_helical"/>
</dbReference>
<evidence type="ECO:0000313" key="3">
    <source>
        <dbReference type="EMBL" id="ACX97803.1"/>
    </source>
</evidence>
<sequence>MVANPFGWGLEYWLKHKEEFQKLSHIKTLQDATQKKIKENGGKLTIIEEAKKSVIQDVVDRQMPLAKKVQQNLKRELEYLNKAMEKRRKEIQSLKGEISQARINLKEFITRYFSDLICQLLAPA</sequence>
<gene>
    <name evidence="3" type="primary">leoA</name>
    <name evidence="3" type="ordered locus">KHP_0596</name>
</gene>
<feature type="domain" description="Dynamin-like helical" evidence="2">
    <location>
        <begin position="3"/>
        <end position="121"/>
    </location>
</feature>
<dbReference type="Gene3D" id="3.40.50.300">
    <property type="entry name" value="P-loop containing nucleotide triphosphate hydrolases"/>
    <property type="match status" value="1"/>
</dbReference>
<dbReference type="KEGG" id="hpd:KHP_0596"/>
<keyword evidence="1" id="KW-0175">Coiled coil</keyword>
<dbReference type="EMBL" id="CP000012">
    <property type="protein sequence ID" value="ACX97803.1"/>
    <property type="molecule type" value="Genomic_DNA"/>
</dbReference>
<feature type="coiled-coil region" evidence="1">
    <location>
        <begin position="66"/>
        <end position="111"/>
    </location>
</feature>
<protein>
    <submittedName>
        <fullName evidence="3">LeoA</fullName>
    </submittedName>
</protein>
<dbReference type="AlphaFoldDB" id="A0AAI7ZVT6"/>